<dbReference type="InterPro" id="IPR020471">
    <property type="entry name" value="AKR"/>
</dbReference>
<dbReference type="InterPro" id="IPR036812">
    <property type="entry name" value="NAD(P)_OxRdtase_dom_sf"/>
</dbReference>
<dbReference type="FunFam" id="3.20.20.100:FF:000002">
    <property type="entry name" value="2,5-diketo-D-gluconic acid reductase A"/>
    <property type="match status" value="1"/>
</dbReference>
<sequence length="278" mass="30754">MTASPLKKFNDGNEIPQLGYGVWQVENEVAEKVVEQALDAGFRHVDTAQIYGNEEGVGAALAHSSVSEDDVFVTTKVWNDQQEFEKAQASFEVSMKKLGLSKPLDLLLIHWAKPVQDTYLEAWKALINLQKQGKVRSIGVSNFPEEQLREIIAETGVTPAIHQIELHPYFNQHALREVHKELGILTEAWSPLGQGGDILNDPVVVEIAQAHEATPAQVVIAWHLALGNVVIPKSVTPERIKENFAALDIKLTDDEVEKISALTKNDGRIGPDPKDCDF</sequence>
<dbReference type="PROSITE" id="PS00063">
    <property type="entry name" value="ALDOKETO_REDUCTASE_3"/>
    <property type="match status" value="1"/>
</dbReference>
<evidence type="ECO:0000256" key="3">
    <source>
        <dbReference type="ARBA" id="ARBA00023002"/>
    </source>
</evidence>
<name>A0A7H2BIP5_9MICC</name>
<dbReference type="PIRSF" id="PIRSF000097">
    <property type="entry name" value="AKR"/>
    <property type="match status" value="1"/>
</dbReference>
<accession>A0A7H2BIP5</accession>
<dbReference type="PRINTS" id="PR00069">
    <property type="entry name" value="ALDKETRDTASE"/>
</dbReference>
<feature type="domain" description="NADP-dependent oxidoreductase" evidence="7">
    <location>
        <begin position="18"/>
        <end position="195"/>
    </location>
</feature>
<feature type="binding site" evidence="5">
    <location>
        <position position="110"/>
    </location>
    <ligand>
        <name>substrate</name>
    </ligand>
</feature>
<feature type="active site" description="Proton donor" evidence="4">
    <location>
        <position position="51"/>
    </location>
</feature>
<dbReference type="PANTHER" id="PTHR43827">
    <property type="entry name" value="2,5-DIKETO-D-GLUCONIC ACID REDUCTASE"/>
    <property type="match status" value="1"/>
</dbReference>
<dbReference type="GO" id="GO:0016616">
    <property type="term" value="F:oxidoreductase activity, acting on the CH-OH group of donors, NAD or NADP as acceptor"/>
    <property type="evidence" value="ECO:0007669"/>
    <property type="project" value="UniProtKB-ARBA"/>
</dbReference>
<protein>
    <submittedName>
        <fullName evidence="8">Aldo/keto reductase</fullName>
    </submittedName>
</protein>
<dbReference type="SUPFAM" id="SSF51430">
    <property type="entry name" value="NAD(P)-linked oxidoreductase"/>
    <property type="match status" value="1"/>
</dbReference>
<dbReference type="Proteomes" id="UP000516421">
    <property type="component" value="Chromosome"/>
</dbReference>
<evidence type="ECO:0000256" key="4">
    <source>
        <dbReference type="PIRSR" id="PIRSR000097-1"/>
    </source>
</evidence>
<reference evidence="8 9" key="1">
    <citation type="submission" date="2020-09" db="EMBL/GenBank/DDBJ databases">
        <title>Investigation of environmental microbe.</title>
        <authorList>
            <person name="Ou Y."/>
            <person name="Kang Q."/>
        </authorList>
    </citation>
    <scope>NUCLEOTIDE SEQUENCE [LARGE SCALE GENOMIC DNA]</scope>
    <source>
        <strain evidence="8 9">KJZ-9</strain>
    </source>
</reference>
<feature type="site" description="Lowers pKa of active site Tyr" evidence="6">
    <location>
        <position position="76"/>
    </location>
</feature>
<evidence type="ECO:0000256" key="1">
    <source>
        <dbReference type="ARBA" id="ARBA00007905"/>
    </source>
</evidence>
<feature type="domain" description="NADP-dependent oxidoreductase" evidence="7">
    <location>
        <begin position="203"/>
        <end position="262"/>
    </location>
</feature>
<comment type="similarity">
    <text evidence="1">Belongs to the aldo/keto reductase family.</text>
</comment>
<dbReference type="PROSITE" id="PS00798">
    <property type="entry name" value="ALDOKETO_REDUCTASE_1"/>
    <property type="match status" value="1"/>
</dbReference>
<dbReference type="KEGG" id="rama:IDM48_09195"/>
<evidence type="ECO:0000313" key="8">
    <source>
        <dbReference type="EMBL" id="QNV39541.1"/>
    </source>
</evidence>
<dbReference type="Gene3D" id="3.20.20.100">
    <property type="entry name" value="NADP-dependent oxidoreductase domain"/>
    <property type="match status" value="1"/>
</dbReference>
<evidence type="ECO:0000256" key="6">
    <source>
        <dbReference type="PIRSR" id="PIRSR000097-3"/>
    </source>
</evidence>
<evidence type="ECO:0000259" key="7">
    <source>
        <dbReference type="Pfam" id="PF00248"/>
    </source>
</evidence>
<dbReference type="InterPro" id="IPR018170">
    <property type="entry name" value="Aldo/ket_reductase_CS"/>
</dbReference>
<dbReference type="PROSITE" id="PS00062">
    <property type="entry name" value="ALDOKETO_REDUCTASE_2"/>
    <property type="match status" value="1"/>
</dbReference>
<gene>
    <name evidence="8" type="ORF">IDM48_09195</name>
</gene>
<dbReference type="AlphaFoldDB" id="A0A7H2BIP5"/>
<evidence type="ECO:0000256" key="5">
    <source>
        <dbReference type="PIRSR" id="PIRSR000097-2"/>
    </source>
</evidence>
<evidence type="ECO:0000256" key="2">
    <source>
        <dbReference type="ARBA" id="ARBA00022857"/>
    </source>
</evidence>
<organism evidence="8 9">
    <name type="scientific">Rothia amarae</name>
    <dbReference type="NCBI Taxonomy" id="169480"/>
    <lineage>
        <taxon>Bacteria</taxon>
        <taxon>Bacillati</taxon>
        <taxon>Actinomycetota</taxon>
        <taxon>Actinomycetes</taxon>
        <taxon>Micrococcales</taxon>
        <taxon>Micrococcaceae</taxon>
        <taxon>Rothia</taxon>
    </lineage>
</organism>
<dbReference type="EMBL" id="CP061538">
    <property type="protein sequence ID" value="QNV39541.1"/>
    <property type="molecule type" value="Genomic_DNA"/>
</dbReference>
<keyword evidence="2" id="KW-0521">NADP</keyword>
<keyword evidence="3" id="KW-0560">Oxidoreductase</keyword>
<evidence type="ECO:0000313" key="9">
    <source>
        <dbReference type="Proteomes" id="UP000516421"/>
    </source>
</evidence>
<dbReference type="Pfam" id="PF00248">
    <property type="entry name" value="Aldo_ket_red"/>
    <property type="match status" value="2"/>
</dbReference>
<dbReference type="InterPro" id="IPR023210">
    <property type="entry name" value="NADP_OxRdtase_dom"/>
</dbReference>
<dbReference type="RefSeq" id="WP_190617060.1">
    <property type="nucleotide sequence ID" value="NZ_CP061538.1"/>
</dbReference>
<keyword evidence="9" id="KW-1185">Reference proteome</keyword>
<dbReference type="PANTHER" id="PTHR43827:SF3">
    <property type="entry name" value="NADP-DEPENDENT OXIDOREDUCTASE DOMAIN-CONTAINING PROTEIN"/>
    <property type="match status" value="1"/>
</dbReference>
<proteinExistence type="inferred from homology"/>